<dbReference type="RefSeq" id="WP_386738504.1">
    <property type="nucleotide sequence ID" value="NZ_JBHSMG010000001.1"/>
</dbReference>
<proteinExistence type="predicted"/>
<dbReference type="Pfam" id="PF00392">
    <property type="entry name" value="GntR"/>
    <property type="match status" value="1"/>
</dbReference>
<dbReference type="InterPro" id="IPR036390">
    <property type="entry name" value="WH_DNA-bd_sf"/>
</dbReference>
<keyword evidence="1" id="KW-0805">Transcription regulation</keyword>
<comment type="caution">
    <text evidence="5">The sequence shown here is derived from an EMBL/GenBank/DDBJ whole genome shotgun (WGS) entry which is preliminary data.</text>
</comment>
<dbReference type="SMART" id="SM00345">
    <property type="entry name" value="HTH_GNTR"/>
    <property type="match status" value="1"/>
</dbReference>
<organism evidence="5 6">
    <name type="scientific">Lysinimonas soli</name>
    <dbReference type="NCBI Taxonomy" id="1074233"/>
    <lineage>
        <taxon>Bacteria</taxon>
        <taxon>Bacillati</taxon>
        <taxon>Actinomycetota</taxon>
        <taxon>Actinomycetes</taxon>
        <taxon>Micrococcales</taxon>
        <taxon>Microbacteriaceae</taxon>
        <taxon>Lysinimonas</taxon>
    </lineage>
</organism>
<dbReference type="SUPFAM" id="SSF46785">
    <property type="entry name" value="Winged helix' DNA-binding domain"/>
    <property type="match status" value="1"/>
</dbReference>
<evidence type="ECO:0000313" key="5">
    <source>
        <dbReference type="EMBL" id="MFC5500895.1"/>
    </source>
</evidence>
<evidence type="ECO:0000313" key="6">
    <source>
        <dbReference type="Proteomes" id="UP001596039"/>
    </source>
</evidence>
<dbReference type="PROSITE" id="PS50949">
    <property type="entry name" value="HTH_GNTR"/>
    <property type="match status" value="1"/>
</dbReference>
<dbReference type="PRINTS" id="PR00035">
    <property type="entry name" value="HTHGNTR"/>
</dbReference>
<dbReference type="PANTHER" id="PTHR43537:SF5">
    <property type="entry name" value="UXU OPERON TRANSCRIPTIONAL REGULATOR"/>
    <property type="match status" value="1"/>
</dbReference>
<accession>A0ABW0NKR7</accession>
<sequence length="234" mass="25676">MADQIILALKRLIADGTLPRGGRLPTERELAAQYGVSAPTIREAIRALSSMGLIEVRHGSGAYVAESSRGILDSSFSVLVQWEQIGVHDLMGLLRVLHLYVADLAVNVATEDEVDALVIRGEETRTRIGNRALATSASTFLQAYVQCAHQPLLDAMCGFLTGVLIDHELKYEAEETEAYWRQFAHDTAELRLAVAYALKARDLPRLRAAVEAFHDGINARLSSLPSILDAREAR</sequence>
<reference evidence="6" key="1">
    <citation type="journal article" date="2019" name="Int. J. Syst. Evol. Microbiol.">
        <title>The Global Catalogue of Microorganisms (GCM) 10K type strain sequencing project: providing services to taxonomists for standard genome sequencing and annotation.</title>
        <authorList>
            <consortium name="The Broad Institute Genomics Platform"/>
            <consortium name="The Broad Institute Genome Sequencing Center for Infectious Disease"/>
            <person name="Wu L."/>
            <person name="Ma J."/>
        </authorList>
    </citation>
    <scope>NUCLEOTIDE SEQUENCE [LARGE SCALE GENOMIC DNA]</scope>
    <source>
        <strain evidence="6">CGMCC 4.6997</strain>
    </source>
</reference>
<keyword evidence="6" id="KW-1185">Reference proteome</keyword>
<dbReference type="Gene3D" id="1.10.10.10">
    <property type="entry name" value="Winged helix-like DNA-binding domain superfamily/Winged helix DNA-binding domain"/>
    <property type="match status" value="1"/>
</dbReference>
<evidence type="ECO:0000259" key="4">
    <source>
        <dbReference type="PROSITE" id="PS50949"/>
    </source>
</evidence>
<dbReference type="InterPro" id="IPR000524">
    <property type="entry name" value="Tscrpt_reg_HTH_GntR"/>
</dbReference>
<gene>
    <name evidence="5" type="ORF">ACFPJ4_01430</name>
</gene>
<name>A0ABW0NKR7_9MICO</name>
<protein>
    <submittedName>
        <fullName evidence="5">FadR/GntR family transcriptional regulator</fullName>
    </submittedName>
</protein>
<dbReference type="EMBL" id="JBHSMG010000001">
    <property type="protein sequence ID" value="MFC5500895.1"/>
    <property type="molecule type" value="Genomic_DNA"/>
</dbReference>
<dbReference type="InterPro" id="IPR036388">
    <property type="entry name" value="WH-like_DNA-bd_sf"/>
</dbReference>
<evidence type="ECO:0000256" key="2">
    <source>
        <dbReference type="ARBA" id="ARBA00023125"/>
    </source>
</evidence>
<keyword evidence="2" id="KW-0238">DNA-binding</keyword>
<keyword evidence="3" id="KW-0804">Transcription</keyword>
<feature type="domain" description="HTH gntR-type" evidence="4">
    <location>
        <begin position="1"/>
        <end position="67"/>
    </location>
</feature>
<dbReference type="PANTHER" id="PTHR43537">
    <property type="entry name" value="TRANSCRIPTIONAL REGULATOR, GNTR FAMILY"/>
    <property type="match status" value="1"/>
</dbReference>
<dbReference type="Proteomes" id="UP001596039">
    <property type="component" value="Unassembled WGS sequence"/>
</dbReference>
<evidence type="ECO:0000256" key="3">
    <source>
        <dbReference type="ARBA" id="ARBA00023163"/>
    </source>
</evidence>
<dbReference type="CDD" id="cd07377">
    <property type="entry name" value="WHTH_GntR"/>
    <property type="match status" value="1"/>
</dbReference>
<evidence type="ECO:0000256" key="1">
    <source>
        <dbReference type="ARBA" id="ARBA00023015"/>
    </source>
</evidence>